<dbReference type="Proteomes" id="UP000681720">
    <property type="component" value="Unassembled WGS sequence"/>
</dbReference>
<accession>A0A8S2XKR7</accession>
<reference evidence="3" key="1">
    <citation type="submission" date="2021-02" db="EMBL/GenBank/DDBJ databases">
        <authorList>
            <person name="Nowell W R."/>
        </authorList>
    </citation>
    <scope>NUCLEOTIDE SEQUENCE</scope>
</reference>
<evidence type="ECO:0000313" key="3">
    <source>
        <dbReference type="EMBL" id="CAF4504092.1"/>
    </source>
</evidence>
<comment type="caution">
    <text evidence="3">The sequence shown here is derived from an EMBL/GenBank/DDBJ whole genome shotgun (WGS) entry which is preliminary data.</text>
</comment>
<feature type="non-terminal residue" evidence="3">
    <location>
        <position position="44"/>
    </location>
</feature>
<organism evidence="3 4">
    <name type="scientific">Rotaria magnacalcarata</name>
    <dbReference type="NCBI Taxonomy" id="392030"/>
    <lineage>
        <taxon>Eukaryota</taxon>
        <taxon>Metazoa</taxon>
        <taxon>Spiralia</taxon>
        <taxon>Gnathifera</taxon>
        <taxon>Rotifera</taxon>
        <taxon>Eurotatoria</taxon>
        <taxon>Bdelloidea</taxon>
        <taxon>Philodinida</taxon>
        <taxon>Philodinidae</taxon>
        <taxon>Rotaria</taxon>
    </lineage>
</organism>
<evidence type="ECO:0000256" key="1">
    <source>
        <dbReference type="SAM" id="MobiDB-lite"/>
    </source>
</evidence>
<gene>
    <name evidence="3" type="ORF">GIL414_LOCUS34869</name>
    <name evidence="2" type="ORF">SMN809_LOCUS34138</name>
</gene>
<dbReference type="Proteomes" id="UP000676336">
    <property type="component" value="Unassembled WGS sequence"/>
</dbReference>
<dbReference type="AlphaFoldDB" id="A0A8S2XKR7"/>
<evidence type="ECO:0000313" key="4">
    <source>
        <dbReference type="Proteomes" id="UP000681720"/>
    </source>
</evidence>
<dbReference type="EMBL" id="CAJOBI010077354">
    <property type="protein sequence ID" value="CAF4483393.1"/>
    <property type="molecule type" value="Genomic_DNA"/>
</dbReference>
<protein>
    <submittedName>
        <fullName evidence="3">Uncharacterized protein</fullName>
    </submittedName>
</protein>
<feature type="compositionally biased region" description="Basic and acidic residues" evidence="1">
    <location>
        <begin position="1"/>
        <end position="11"/>
    </location>
</feature>
<proteinExistence type="predicted"/>
<evidence type="ECO:0000313" key="2">
    <source>
        <dbReference type="EMBL" id="CAF4483393.1"/>
    </source>
</evidence>
<dbReference type="EMBL" id="CAJOBJ010081738">
    <property type="protein sequence ID" value="CAF4504092.1"/>
    <property type="molecule type" value="Genomic_DNA"/>
</dbReference>
<feature type="region of interest" description="Disordered" evidence="1">
    <location>
        <begin position="1"/>
        <end position="44"/>
    </location>
</feature>
<name>A0A8S2XKR7_9BILA</name>
<sequence>MHSTRSDDTKNDVSSTLLNREHIPDEESAFDHGLSSTYEEPTKK</sequence>
<feature type="compositionally biased region" description="Polar residues" evidence="1">
    <location>
        <begin position="34"/>
        <end position="44"/>
    </location>
</feature>